<protein>
    <submittedName>
        <fullName evidence="7">Threonine/homoserine/homoserine lactone efflux protein</fullName>
    </submittedName>
</protein>
<dbReference type="InterPro" id="IPR001123">
    <property type="entry name" value="LeuE-type"/>
</dbReference>
<dbReference type="GO" id="GO:0005886">
    <property type="term" value="C:plasma membrane"/>
    <property type="evidence" value="ECO:0007669"/>
    <property type="project" value="UniProtKB-SubCell"/>
</dbReference>
<keyword evidence="8" id="KW-1185">Reference proteome</keyword>
<evidence type="ECO:0000256" key="4">
    <source>
        <dbReference type="ARBA" id="ARBA00022989"/>
    </source>
</evidence>
<feature type="transmembrane region" description="Helical" evidence="6">
    <location>
        <begin position="15"/>
        <end position="40"/>
    </location>
</feature>
<dbReference type="AlphaFoldDB" id="A0A7W6MF78"/>
<keyword evidence="4 6" id="KW-1133">Transmembrane helix</keyword>
<dbReference type="PIRSF" id="PIRSF006324">
    <property type="entry name" value="LeuE"/>
    <property type="match status" value="1"/>
</dbReference>
<feature type="transmembrane region" description="Helical" evidence="6">
    <location>
        <begin position="82"/>
        <end position="103"/>
    </location>
</feature>
<dbReference type="PANTHER" id="PTHR30086:SF20">
    <property type="entry name" value="ARGININE EXPORTER PROTEIN ARGO-RELATED"/>
    <property type="match status" value="1"/>
</dbReference>
<dbReference type="EMBL" id="JACIFV010000004">
    <property type="protein sequence ID" value="MBB4191558.1"/>
    <property type="molecule type" value="Genomic_DNA"/>
</dbReference>
<evidence type="ECO:0000256" key="6">
    <source>
        <dbReference type="SAM" id="Phobius"/>
    </source>
</evidence>
<accession>A0A7W6MF78</accession>
<organism evidence="7 8">
    <name type="scientific">Rhizobium aethiopicum</name>
    <dbReference type="NCBI Taxonomy" id="1138170"/>
    <lineage>
        <taxon>Bacteria</taxon>
        <taxon>Pseudomonadati</taxon>
        <taxon>Pseudomonadota</taxon>
        <taxon>Alphaproteobacteria</taxon>
        <taxon>Hyphomicrobiales</taxon>
        <taxon>Rhizobiaceae</taxon>
        <taxon>Rhizobium/Agrobacterium group</taxon>
        <taxon>Rhizobium</taxon>
    </lineage>
</organism>
<feature type="transmembrane region" description="Helical" evidence="6">
    <location>
        <begin position="162"/>
        <end position="183"/>
    </location>
</feature>
<keyword evidence="2" id="KW-1003">Cell membrane</keyword>
<dbReference type="GO" id="GO:0015171">
    <property type="term" value="F:amino acid transmembrane transporter activity"/>
    <property type="evidence" value="ECO:0007669"/>
    <property type="project" value="TreeGrafter"/>
</dbReference>
<comment type="subcellular location">
    <subcellularLocation>
        <location evidence="1">Cell membrane</location>
        <topology evidence="1">Multi-pass membrane protein</topology>
    </subcellularLocation>
</comment>
<evidence type="ECO:0000256" key="3">
    <source>
        <dbReference type="ARBA" id="ARBA00022692"/>
    </source>
</evidence>
<evidence type="ECO:0000313" key="8">
    <source>
        <dbReference type="Proteomes" id="UP000524492"/>
    </source>
</evidence>
<gene>
    <name evidence="7" type="ORF">GGD53_001706</name>
</gene>
<evidence type="ECO:0000256" key="1">
    <source>
        <dbReference type="ARBA" id="ARBA00004651"/>
    </source>
</evidence>
<keyword evidence="5 6" id="KW-0472">Membrane</keyword>
<dbReference type="Pfam" id="PF01810">
    <property type="entry name" value="LysE"/>
    <property type="match status" value="1"/>
</dbReference>
<feature type="transmembrane region" description="Helical" evidence="6">
    <location>
        <begin position="195"/>
        <end position="217"/>
    </location>
</feature>
<comment type="caution">
    <text evidence="7">The sequence shown here is derived from an EMBL/GenBank/DDBJ whole genome shotgun (WGS) entry which is preliminary data.</text>
</comment>
<name>A0A7W6MF78_9HYPH</name>
<evidence type="ECO:0000256" key="5">
    <source>
        <dbReference type="ARBA" id="ARBA00023136"/>
    </source>
</evidence>
<dbReference type="PANTHER" id="PTHR30086">
    <property type="entry name" value="ARGININE EXPORTER PROTEIN ARGO"/>
    <property type="match status" value="1"/>
</dbReference>
<dbReference type="Proteomes" id="UP000524492">
    <property type="component" value="Unassembled WGS sequence"/>
</dbReference>
<sequence>MQVSISGFGGITMDVVTLLAFAAVSFVGIATPGPTVLLALTNGSRHGLRRAIAGMVGAVLSDFVLIGAVAVGLGALLAASEFWFSILKWAGAAYLAFLGIMLLRSKGTIDAALKSDEAAMRSTFSIGLKSFMVAATNPKGYLFFSAFLPQFIDPTQPQTAQYMLLALVFAVLDFIIMFGYAFFGSQAVRFLKTSGALWLERACGGALLALAGSLAFYRRATA</sequence>
<keyword evidence="3 6" id="KW-0812">Transmembrane</keyword>
<feature type="transmembrane region" description="Helical" evidence="6">
    <location>
        <begin position="52"/>
        <end position="76"/>
    </location>
</feature>
<evidence type="ECO:0000313" key="7">
    <source>
        <dbReference type="EMBL" id="MBB4191558.1"/>
    </source>
</evidence>
<proteinExistence type="predicted"/>
<evidence type="ECO:0000256" key="2">
    <source>
        <dbReference type="ARBA" id="ARBA00022475"/>
    </source>
</evidence>
<reference evidence="7 8" key="1">
    <citation type="submission" date="2020-08" db="EMBL/GenBank/DDBJ databases">
        <title>Genomic Encyclopedia of Type Strains, Phase IV (KMG-V): Genome sequencing to study the core and pangenomes of soil and plant-associated prokaryotes.</title>
        <authorList>
            <person name="Whitman W."/>
        </authorList>
    </citation>
    <scope>NUCLEOTIDE SEQUENCE [LARGE SCALE GENOMIC DNA]</scope>
    <source>
        <strain evidence="7 8">SEMIA 4074</strain>
    </source>
</reference>